<dbReference type="Pfam" id="PF00656">
    <property type="entry name" value="Peptidase_C14"/>
    <property type="match status" value="1"/>
</dbReference>
<evidence type="ECO:0000256" key="1">
    <source>
        <dbReference type="ARBA" id="ARBA00009005"/>
    </source>
</evidence>
<protein>
    <recommendedName>
        <fullName evidence="3">Peptidase C14 caspase domain-containing protein</fullName>
    </recommendedName>
</protein>
<feature type="compositionally biased region" description="Basic and acidic residues" evidence="2">
    <location>
        <begin position="60"/>
        <end position="73"/>
    </location>
</feature>
<evidence type="ECO:0000259" key="3">
    <source>
        <dbReference type="Pfam" id="PF00656"/>
    </source>
</evidence>
<feature type="region of interest" description="Disordered" evidence="2">
    <location>
        <begin position="48"/>
        <end position="73"/>
    </location>
</feature>
<dbReference type="GO" id="GO:0005737">
    <property type="term" value="C:cytoplasm"/>
    <property type="evidence" value="ECO:0007669"/>
    <property type="project" value="TreeGrafter"/>
</dbReference>
<dbReference type="InterPro" id="IPR050452">
    <property type="entry name" value="Metacaspase"/>
</dbReference>
<dbReference type="EMBL" id="RYZI01000397">
    <property type="protein sequence ID" value="RWA05807.1"/>
    <property type="molecule type" value="Genomic_DNA"/>
</dbReference>
<evidence type="ECO:0000313" key="5">
    <source>
        <dbReference type="Proteomes" id="UP000286045"/>
    </source>
</evidence>
<keyword evidence="5" id="KW-1185">Reference proteome</keyword>
<dbReference type="GO" id="GO:0006508">
    <property type="term" value="P:proteolysis"/>
    <property type="evidence" value="ECO:0007669"/>
    <property type="project" value="InterPro"/>
</dbReference>
<dbReference type="AlphaFoldDB" id="A0A439CUI4"/>
<proteinExistence type="inferred from homology"/>
<comment type="similarity">
    <text evidence="1">Belongs to the peptidase C14B family.</text>
</comment>
<comment type="caution">
    <text evidence="4">The sequence shown here is derived from an EMBL/GenBank/DDBJ whole genome shotgun (WGS) entry which is preliminary data.</text>
</comment>
<evidence type="ECO:0000313" key="4">
    <source>
        <dbReference type="EMBL" id="RWA05807.1"/>
    </source>
</evidence>
<dbReference type="GO" id="GO:0004197">
    <property type="term" value="F:cysteine-type endopeptidase activity"/>
    <property type="evidence" value="ECO:0007669"/>
    <property type="project" value="InterPro"/>
</dbReference>
<gene>
    <name evidence="4" type="ORF">EKO27_g9297</name>
</gene>
<dbReference type="Gene3D" id="3.40.50.1460">
    <property type="match status" value="1"/>
</dbReference>
<organism evidence="4 5">
    <name type="scientific">Xylaria grammica</name>
    <dbReference type="NCBI Taxonomy" id="363999"/>
    <lineage>
        <taxon>Eukaryota</taxon>
        <taxon>Fungi</taxon>
        <taxon>Dikarya</taxon>
        <taxon>Ascomycota</taxon>
        <taxon>Pezizomycotina</taxon>
        <taxon>Sordariomycetes</taxon>
        <taxon>Xylariomycetidae</taxon>
        <taxon>Xylariales</taxon>
        <taxon>Xylariaceae</taxon>
        <taxon>Xylaria</taxon>
    </lineage>
</organism>
<name>A0A439CUI4_9PEZI</name>
<feature type="domain" description="Peptidase C14 caspase" evidence="3">
    <location>
        <begin position="10"/>
        <end position="291"/>
    </location>
</feature>
<accession>A0A439CUI4</accession>
<sequence>MPERSSIVTQYALLVGINFYPDTLRSLKGCVRDVQGMEEHLITRTGIDIRRLTASPTEPKSSRPAEDPEHLPTHDNVVSSLERIISHAVPGDLVYIHYSGHGTTIPPESEFLDCPNTSTGELALVLLQGTQGTNIKCLRGSELALRLGKMVEKQLIVTLVLDCCFSGSVIRDHDSVRFLPYDLLVDTAHPPAPWESLSSEIEAILSGVRSASMRQNWLVNPDGYCILAACGPTEEAKEIEVTGQYNGMLSYFLLRSFIKRGGVGGKQQRIYAYLCARFREKYPRQKPMLYGNKRLRFFEDASGGSDVTPIPVITIRNTSPKLQVGGAHGLCEGDQFILCTPGTAEDGSGAERGPVIAEVTNVGALLSDLKILDVESFPALSGLTAVARTRLSLRRFPIRLELHLACSAVWKAALEERASLDVQFIDDAEPGTSFSFYAAIIAKDVYEIRDEWNRAIPDLPASPYSLEENAAYVLDILEHLTRFKLAQSLTNTEPINDFRQSFDVRLVNTTTGTIRAPGCLRAQPFHPGCSHPECVMEAADNCVLELQVQNNENKLGHALHVHIYSLGSCWEIENLLQANHEAVPPRYSNQSPDYRQGTSGQWNKRIKMTVPEKLQRRGRRQCDDTIKVFLTIQQTSFTCLELPEIGELTERHGPAGSPKGVPDHLSEDWAALSFRVRTHVS</sequence>
<dbReference type="PANTHER" id="PTHR48104">
    <property type="entry name" value="METACASPASE-4"/>
    <property type="match status" value="1"/>
</dbReference>
<dbReference type="Proteomes" id="UP000286045">
    <property type="component" value="Unassembled WGS sequence"/>
</dbReference>
<evidence type="ECO:0000256" key="2">
    <source>
        <dbReference type="SAM" id="MobiDB-lite"/>
    </source>
</evidence>
<dbReference type="InterPro" id="IPR011600">
    <property type="entry name" value="Pept_C14_caspase"/>
</dbReference>
<dbReference type="PANTHER" id="PTHR48104:SF30">
    <property type="entry name" value="METACASPASE-1"/>
    <property type="match status" value="1"/>
</dbReference>
<reference evidence="4 5" key="1">
    <citation type="submission" date="2018-12" db="EMBL/GenBank/DDBJ databases">
        <title>Draft genome sequence of Xylaria grammica IHI A82.</title>
        <authorList>
            <person name="Buettner E."/>
            <person name="Kellner H."/>
        </authorList>
    </citation>
    <scope>NUCLEOTIDE SEQUENCE [LARGE SCALE GENOMIC DNA]</scope>
    <source>
        <strain evidence="4 5">IHI A82</strain>
    </source>
</reference>